<dbReference type="InterPro" id="IPR011006">
    <property type="entry name" value="CheY-like_superfamily"/>
</dbReference>
<organism evidence="3 4">
    <name type="scientific">Geodermatophilus arenarius</name>
    <dbReference type="NCBI Taxonomy" id="1137990"/>
    <lineage>
        <taxon>Bacteria</taxon>
        <taxon>Bacillati</taxon>
        <taxon>Actinomycetota</taxon>
        <taxon>Actinomycetes</taxon>
        <taxon>Geodermatophilales</taxon>
        <taxon>Geodermatophilaceae</taxon>
        <taxon>Geodermatophilus</taxon>
    </lineage>
</organism>
<protein>
    <submittedName>
        <fullName evidence="3">ANTAR domain-containing protein</fullName>
    </submittedName>
</protein>
<feature type="compositionally biased region" description="Basic and acidic residues" evidence="1">
    <location>
        <begin position="1"/>
        <end position="22"/>
    </location>
</feature>
<evidence type="ECO:0000313" key="4">
    <source>
        <dbReference type="Proteomes" id="UP001596025"/>
    </source>
</evidence>
<accession>A0ABV9LDC0</accession>
<feature type="region of interest" description="Disordered" evidence="1">
    <location>
        <begin position="1"/>
        <end position="26"/>
    </location>
</feature>
<dbReference type="SUPFAM" id="SSF52172">
    <property type="entry name" value="CheY-like"/>
    <property type="match status" value="1"/>
</dbReference>
<evidence type="ECO:0000313" key="3">
    <source>
        <dbReference type="EMBL" id="MFC4692126.1"/>
    </source>
</evidence>
<dbReference type="SMART" id="SM01012">
    <property type="entry name" value="ANTAR"/>
    <property type="match status" value="1"/>
</dbReference>
<name>A0ABV9LDC0_9ACTN</name>
<proteinExistence type="predicted"/>
<dbReference type="Pfam" id="PF03861">
    <property type="entry name" value="ANTAR"/>
    <property type="match status" value="1"/>
</dbReference>
<dbReference type="InterPro" id="IPR036388">
    <property type="entry name" value="WH-like_DNA-bd_sf"/>
</dbReference>
<feature type="domain" description="ANTAR" evidence="2">
    <location>
        <begin position="47"/>
        <end position="108"/>
    </location>
</feature>
<dbReference type="PROSITE" id="PS50921">
    <property type="entry name" value="ANTAR"/>
    <property type="match status" value="1"/>
</dbReference>
<dbReference type="Proteomes" id="UP001596025">
    <property type="component" value="Unassembled WGS sequence"/>
</dbReference>
<dbReference type="InterPro" id="IPR005561">
    <property type="entry name" value="ANTAR"/>
</dbReference>
<reference evidence="4" key="1">
    <citation type="journal article" date="2019" name="Int. J. Syst. Evol. Microbiol.">
        <title>The Global Catalogue of Microorganisms (GCM) 10K type strain sequencing project: providing services to taxonomists for standard genome sequencing and annotation.</title>
        <authorList>
            <consortium name="The Broad Institute Genomics Platform"/>
            <consortium name="The Broad Institute Genome Sequencing Center for Infectious Disease"/>
            <person name="Wu L."/>
            <person name="Ma J."/>
        </authorList>
    </citation>
    <scope>NUCLEOTIDE SEQUENCE [LARGE SCALE GENOMIC DNA]</scope>
    <source>
        <strain evidence="4">CCUG 62763</strain>
    </source>
</reference>
<evidence type="ECO:0000256" key="1">
    <source>
        <dbReference type="SAM" id="MobiDB-lite"/>
    </source>
</evidence>
<dbReference type="RefSeq" id="WP_387985611.1">
    <property type="nucleotide sequence ID" value="NZ_JBHSGR010000001.1"/>
</dbReference>
<evidence type="ECO:0000259" key="2">
    <source>
        <dbReference type="PROSITE" id="PS50921"/>
    </source>
</evidence>
<comment type="caution">
    <text evidence="3">The sequence shown here is derived from an EMBL/GenBank/DDBJ whole genome shotgun (WGS) entry which is preliminary data.</text>
</comment>
<keyword evidence="4" id="KW-1185">Reference proteome</keyword>
<dbReference type="Gene3D" id="1.10.10.10">
    <property type="entry name" value="Winged helix-like DNA-binding domain superfamily/Winged helix DNA-binding domain"/>
    <property type="match status" value="1"/>
</dbReference>
<dbReference type="EMBL" id="JBHSGR010000001">
    <property type="protein sequence ID" value="MFC4692126.1"/>
    <property type="molecule type" value="Genomic_DNA"/>
</dbReference>
<sequence length="114" mass="12381">MVDHLPAERPRAGADGRARPSRGETSAAVAAALKRAADQVARMEKNLLVADEQMAHLRTALESNRRIGMAIGILMALRKVDEEAAFGLLRTASSHRNVKLRQVAEEVIRTGTVD</sequence>
<gene>
    <name evidence="3" type="ORF">ACFO3M_01870</name>
</gene>